<proteinExistence type="predicted"/>
<dbReference type="VEuPathDB" id="AmoebaDB:KM1_015810"/>
<gene>
    <name evidence="2" type="ORF">CL6EHI_168290</name>
</gene>
<keyword evidence="1" id="KW-0812">Transmembrane</keyword>
<dbReference type="OMA" id="WINQTMY"/>
<dbReference type="VEuPathDB" id="AmoebaDB:EHI_168290"/>
<dbReference type="VEuPathDB" id="AmoebaDB:EHI5A_014960"/>
<protein>
    <submittedName>
        <fullName evidence="2">Uncharacterized protein</fullName>
    </submittedName>
</protein>
<name>A0A5K1UP34_ENTHI</name>
<evidence type="ECO:0000313" key="2">
    <source>
        <dbReference type="EMBL" id="GAT96360.1"/>
    </source>
</evidence>
<sequence>MDSITSNDFINNIKEQVKEFDYKQYQMYIGITGFIIITTILLLILRKYLKRRYETQQWINQTIYSRQPSFVSLSASIASNKQPINGERQVSICSNGLIPSESLPQVYSRVEREENDFNSGVVAFEKKIEEVKQNDSIIQQSLLHQSELEHSSHLSQRSSLHNAN</sequence>
<dbReference type="AlphaFoldDB" id="A0A5K1UP34"/>
<dbReference type="VEuPathDB" id="AmoebaDB:EHI8A_004470"/>
<dbReference type="VEuPathDB" id="AmoebaDB:EHI7A_006710"/>
<dbReference type="EMBL" id="BDEQ01000001">
    <property type="protein sequence ID" value="GAT96360.1"/>
    <property type="molecule type" value="Genomic_DNA"/>
</dbReference>
<keyword evidence="1" id="KW-0472">Membrane</keyword>
<organism evidence="2 3">
    <name type="scientific">Entamoeba histolytica</name>
    <dbReference type="NCBI Taxonomy" id="5759"/>
    <lineage>
        <taxon>Eukaryota</taxon>
        <taxon>Amoebozoa</taxon>
        <taxon>Evosea</taxon>
        <taxon>Archamoebae</taxon>
        <taxon>Mastigamoebida</taxon>
        <taxon>Entamoebidae</taxon>
        <taxon>Entamoeba</taxon>
    </lineage>
</organism>
<dbReference type="Proteomes" id="UP000078387">
    <property type="component" value="Unassembled WGS sequence"/>
</dbReference>
<comment type="caution">
    <text evidence="2">The sequence shown here is derived from an EMBL/GenBank/DDBJ whole genome shotgun (WGS) entry which is preliminary data.</text>
</comment>
<accession>A0A5K1UP34</accession>
<reference evidence="2 3" key="1">
    <citation type="submission" date="2016-05" db="EMBL/GenBank/DDBJ databases">
        <title>First whole genome sequencing of Entamoeba histolytica HM1:IMSS-clone-6.</title>
        <authorList>
            <person name="Mukherjee Avik.K."/>
            <person name="Izumyama S."/>
            <person name="Nakada-Tsukui K."/>
            <person name="Nozaki T."/>
        </authorList>
    </citation>
    <scope>NUCLEOTIDE SEQUENCE [LARGE SCALE GENOMIC DNA]</scope>
    <source>
        <strain evidence="2 3">HM1:IMSS clone 6</strain>
    </source>
</reference>
<keyword evidence="1" id="KW-1133">Transmembrane helix</keyword>
<feature type="transmembrane region" description="Helical" evidence="1">
    <location>
        <begin position="25"/>
        <end position="45"/>
    </location>
</feature>
<evidence type="ECO:0000313" key="3">
    <source>
        <dbReference type="Proteomes" id="UP000078387"/>
    </source>
</evidence>
<evidence type="ECO:0000256" key="1">
    <source>
        <dbReference type="SAM" id="Phobius"/>
    </source>
</evidence>